<dbReference type="InterPro" id="IPR055634">
    <property type="entry name" value="DUF7210"/>
</dbReference>
<dbReference type="KEGG" id="slac:SKTS_30520"/>
<feature type="region of interest" description="Disordered" evidence="1">
    <location>
        <begin position="39"/>
        <end position="66"/>
    </location>
</feature>
<name>A0A6F8VGL8_9PROT</name>
<evidence type="ECO:0000259" key="2">
    <source>
        <dbReference type="Pfam" id="PF23843"/>
    </source>
</evidence>
<organism evidence="3 4">
    <name type="scientific">Sulfurimicrobium lacus</name>
    <dbReference type="NCBI Taxonomy" id="2715678"/>
    <lineage>
        <taxon>Bacteria</taxon>
        <taxon>Pseudomonadati</taxon>
        <taxon>Pseudomonadota</taxon>
        <taxon>Betaproteobacteria</taxon>
        <taxon>Nitrosomonadales</taxon>
        <taxon>Sulfuricellaceae</taxon>
        <taxon>Sulfurimicrobium</taxon>
    </lineage>
</organism>
<reference evidence="4" key="1">
    <citation type="submission" date="2020-03" db="EMBL/GenBank/DDBJ databases">
        <title>Complete genome sequence of sulfur-oxidizing bacterium skT11.</title>
        <authorList>
            <person name="Kanda M."/>
            <person name="Kojima H."/>
            <person name="Fukui M."/>
        </authorList>
    </citation>
    <scope>NUCLEOTIDE SEQUENCE [LARGE SCALE GENOMIC DNA]</scope>
    <source>
        <strain evidence="4">skT11</strain>
    </source>
</reference>
<dbReference type="Proteomes" id="UP000502260">
    <property type="component" value="Chromosome"/>
</dbReference>
<dbReference type="AlphaFoldDB" id="A0A6F8VGL8"/>
<dbReference type="RefSeq" id="WP_173067084.1">
    <property type="nucleotide sequence ID" value="NZ_AP022853.1"/>
</dbReference>
<gene>
    <name evidence="3" type="ORF">SKTS_30520</name>
</gene>
<proteinExistence type="predicted"/>
<keyword evidence="4" id="KW-1185">Reference proteome</keyword>
<evidence type="ECO:0000313" key="4">
    <source>
        <dbReference type="Proteomes" id="UP000502260"/>
    </source>
</evidence>
<sequence>MSQIELLKIHTHAGVEHDVGTIIDVDDGTANWLIEHGVGQAATSAEPRRSRHNEATPASPIPSTKE</sequence>
<feature type="domain" description="DUF7210" evidence="2">
    <location>
        <begin position="3"/>
        <end position="38"/>
    </location>
</feature>
<evidence type="ECO:0000313" key="3">
    <source>
        <dbReference type="EMBL" id="BCB28166.1"/>
    </source>
</evidence>
<evidence type="ECO:0000256" key="1">
    <source>
        <dbReference type="SAM" id="MobiDB-lite"/>
    </source>
</evidence>
<dbReference type="EMBL" id="AP022853">
    <property type="protein sequence ID" value="BCB28166.1"/>
    <property type="molecule type" value="Genomic_DNA"/>
</dbReference>
<dbReference type="Pfam" id="PF23843">
    <property type="entry name" value="DUF7210"/>
    <property type="match status" value="1"/>
</dbReference>
<protein>
    <recommendedName>
        <fullName evidence="2">DUF7210 domain-containing protein</fullName>
    </recommendedName>
</protein>
<accession>A0A6F8VGL8</accession>